<dbReference type="SUPFAM" id="SSF48371">
    <property type="entry name" value="ARM repeat"/>
    <property type="match status" value="1"/>
</dbReference>
<dbReference type="RefSeq" id="WP_105331515.1">
    <property type="nucleotide sequence ID" value="NZ_PUHY01000012.1"/>
</dbReference>
<sequence>MHRTAIITILLGLAGWPASASCEVIELANGGQLNATPVHDSERAKVNQVELEVGQFGTVIVNKDQIRRVESPQVSEDDYFEQASKFADTTGDQWKLAQWCSQNGLDRCFQRHANRVLHLDPNFAPARHALGYQQRGGKWVSQEEIQRERGYIRYDGRWMTVQEAALVAAREKHQQDLIDWALRLRRWRQQLGKSNAPEVQIDFEQETDPDMVPGLISLLGDETNSSLIELYIRVLGRIDSSRARTFLMENAVFQNNPNHRLLCQREVLRYKDPRMVEFYANMLKSYDNRIVNRTAEILAMLDFPTAIGPLASALQTRHIAQHSSRYTYFYTSAQPDRYFDITGPRASYRSLTLEQFLGRSNNAYDTVWVQNFSVHQALKEICDGEDFGYDPAPWKAWYKKAYAPHSPTIRLSRDQ</sequence>
<evidence type="ECO:0000313" key="3">
    <source>
        <dbReference type="Proteomes" id="UP000238322"/>
    </source>
</evidence>
<accession>A0A2S8FKQ3</accession>
<name>A0A2S8FKQ3_9BACT</name>
<feature type="chain" id="PRO_5015659670" description="Secreted protein" evidence="1">
    <location>
        <begin position="21"/>
        <end position="415"/>
    </location>
</feature>
<comment type="caution">
    <text evidence="2">The sequence shown here is derived from an EMBL/GenBank/DDBJ whole genome shotgun (WGS) entry which is preliminary data.</text>
</comment>
<dbReference type="AlphaFoldDB" id="A0A2S8FKQ3"/>
<protein>
    <recommendedName>
        <fullName evidence="4">Secreted protein</fullName>
    </recommendedName>
</protein>
<dbReference type="Gene3D" id="1.25.10.10">
    <property type="entry name" value="Leucine-rich Repeat Variant"/>
    <property type="match status" value="1"/>
</dbReference>
<gene>
    <name evidence="2" type="ORF">C5Y83_20025</name>
</gene>
<dbReference type="InterPro" id="IPR016024">
    <property type="entry name" value="ARM-type_fold"/>
</dbReference>
<proteinExistence type="predicted"/>
<keyword evidence="1" id="KW-0732">Signal</keyword>
<dbReference type="InterPro" id="IPR011989">
    <property type="entry name" value="ARM-like"/>
</dbReference>
<dbReference type="EMBL" id="PUHY01000012">
    <property type="protein sequence ID" value="PQO32504.1"/>
    <property type="molecule type" value="Genomic_DNA"/>
</dbReference>
<dbReference type="OrthoDB" id="212249at2"/>
<reference evidence="2 3" key="1">
    <citation type="submission" date="2018-02" db="EMBL/GenBank/DDBJ databases">
        <title>Comparative genomes isolates from brazilian mangrove.</title>
        <authorList>
            <person name="Araujo J.E."/>
            <person name="Taketani R.G."/>
            <person name="Silva M.C.P."/>
            <person name="Loureco M.V."/>
            <person name="Andreote F.D."/>
        </authorList>
    </citation>
    <scope>NUCLEOTIDE SEQUENCE [LARGE SCALE GENOMIC DNA]</scope>
    <source>
        <strain evidence="2 3">Hex-1 MGV</strain>
    </source>
</reference>
<dbReference type="Proteomes" id="UP000238322">
    <property type="component" value="Unassembled WGS sequence"/>
</dbReference>
<organism evidence="2 3">
    <name type="scientific">Blastopirellula marina</name>
    <dbReference type="NCBI Taxonomy" id="124"/>
    <lineage>
        <taxon>Bacteria</taxon>
        <taxon>Pseudomonadati</taxon>
        <taxon>Planctomycetota</taxon>
        <taxon>Planctomycetia</taxon>
        <taxon>Pirellulales</taxon>
        <taxon>Pirellulaceae</taxon>
        <taxon>Blastopirellula</taxon>
    </lineage>
</organism>
<evidence type="ECO:0000313" key="2">
    <source>
        <dbReference type="EMBL" id="PQO32504.1"/>
    </source>
</evidence>
<evidence type="ECO:0000256" key="1">
    <source>
        <dbReference type="SAM" id="SignalP"/>
    </source>
</evidence>
<feature type="signal peptide" evidence="1">
    <location>
        <begin position="1"/>
        <end position="20"/>
    </location>
</feature>
<evidence type="ECO:0008006" key="4">
    <source>
        <dbReference type="Google" id="ProtNLM"/>
    </source>
</evidence>
<dbReference type="PROSITE" id="PS51257">
    <property type="entry name" value="PROKAR_LIPOPROTEIN"/>
    <property type="match status" value="1"/>
</dbReference>